<organism evidence="1 2">
    <name type="scientific">Fusarium decemcellulare</name>
    <dbReference type="NCBI Taxonomy" id="57161"/>
    <lineage>
        <taxon>Eukaryota</taxon>
        <taxon>Fungi</taxon>
        <taxon>Dikarya</taxon>
        <taxon>Ascomycota</taxon>
        <taxon>Pezizomycotina</taxon>
        <taxon>Sordariomycetes</taxon>
        <taxon>Hypocreomycetidae</taxon>
        <taxon>Hypocreales</taxon>
        <taxon>Nectriaceae</taxon>
        <taxon>Fusarium</taxon>
        <taxon>Fusarium decemcellulare species complex</taxon>
    </lineage>
</organism>
<comment type="caution">
    <text evidence="1">The sequence shown here is derived from an EMBL/GenBank/DDBJ whole genome shotgun (WGS) entry which is preliminary data.</text>
</comment>
<evidence type="ECO:0000313" key="2">
    <source>
        <dbReference type="Proteomes" id="UP001148629"/>
    </source>
</evidence>
<evidence type="ECO:0000313" key="1">
    <source>
        <dbReference type="EMBL" id="KAJ3532666.1"/>
    </source>
</evidence>
<keyword evidence="2" id="KW-1185">Reference proteome</keyword>
<gene>
    <name evidence="1" type="ORF">NM208_g8334</name>
</gene>
<dbReference type="EMBL" id="JANRMS010000939">
    <property type="protein sequence ID" value="KAJ3532666.1"/>
    <property type="molecule type" value="Genomic_DNA"/>
</dbReference>
<proteinExistence type="predicted"/>
<name>A0ACC1S6A0_9HYPO</name>
<sequence>MQDAFAAIAISQNVTPENEHMVDKILSSRMSALLASQPAEGTLQFTLLSTKDHLARTQALLIHLLLALFSPSILRRAEAETLIDTLLGWINQLWQSATQDTITAPLFQDTFLLTERTEFCANLHEIFILCESIRRTWLLGNLATGVFQSLKGDWSSACAGDIYITARAELWEAPSMARWETIVSEKDPLFIYSLEGQSLVTRGVHASQVDEFARHIFTVMWGMDKVENWVARTGDGISLIYQEP</sequence>
<protein>
    <submittedName>
        <fullName evidence="1">Uncharacterized protein</fullName>
    </submittedName>
</protein>
<accession>A0ACC1S6A0</accession>
<dbReference type="Proteomes" id="UP001148629">
    <property type="component" value="Unassembled WGS sequence"/>
</dbReference>
<reference evidence="1" key="1">
    <citation type="submission" date="2022-08" db="EMBL/GenBank/DDBJ databases">
        <title>Genome Sequence of Fusarium decemcellulare.</title>
        <authorList>
            <person name="Buettner E."/>
        </authorList>
    </citation>
    <scope>NUCLEOTIDE SEQUENCE</scope>
    <source>
        <strain evidence="1">Babe19</strain>
    </source>
</reference>